<proteinExistence type="predicted"/>
<protein>
    <submittedName>
        <fullName evidence="2">Uncharacterized protein</fullName>
    </submittedName>
</protein>
<evidence type="ECO:0000313" key="2">
    <source>
        <dbReference type="EMBL" id="MFD1786261.1"/>
    </source>
</evidence>
<dbReference type="EMBL" id="JBHUFC010000001">
    <property type="protein sequence ID" value="MFD1786261.1"/>
    <property type="molecule type" value="Genomic_DNA"/>
</dbReference>
<comment type="caution">
    <text evidence="2">The sequence shown here is derived from an EMBL/GenBank/DDBJ whole genome shotgun (WGS) entry which is preliminary data.</text>
</comment>
<reference evidence="3" key="1">
    <citation type="journal article" date="2019" name="Int. J. Syst. Evol. Microbiol.">
        <title>The Global Catalogue of Microorganisms (GCM) 10K type strain sequencing project: providing services to taxonomists for standard genome sequencing and annotation.</title>
        <authorList>
            <consortium name="The Broad Institute Genomics Platform"/>
            <consortium name="The Broad Institute Genome Sequencing Center for Infectious Disease"/>
            <person name="Wu L."/>
            <person name="Ma J."/>
        </authorList>
    </citation>
    <scope>NUCLEOTIDE SEQUENCE [LARGE SCALE GENOMIC DNA]</scope>
    <source>
        <strain evidence="3">Q85</strain>
    </source>
</reference>
<dbReference type="RefSeq" id="WP_380938071.1">
    <property type="nucleotide sequence ID" value="NZ_JBHUFC010000001.1"/>
</dbReference>
<feature type="transmembrane region" description="Helical" evidence="1">
    <location>
        <begin position="55"/>
        <end position="75"/>
    </location>
</feature>
<keyword evidence="1" id="KW-0812">Transmembrane</keyword>
<feature type="transmembrane region" description="Helical" evidence="1">
    <location>
        <begin position="108"/>
        <end position="126"/>
    </location>
</feature>
<name>A0ABW4N8X1_9SPHN</name>
<feature type="transmembrane region" description="Helical" evidence="1">
    <location>
        <begin position="20"/>
        <end position="43"/>
    </location>
</feature>
<gene>
    <name evidence="2" type="ORF">ACFSC3_01625</name>
</gene>
<keyword evidence="1" id="KW-1133">Transmembrane helix</keyword>
<feature type="transmembrane region" description="Helical" evidence="1">
    <location>
        <begin position="192"/>
        <end position="214"/>
    </location>
</feature>
<feature type="transmembrane region" description="Helical" evidence="1">
    <location>
        <begin position="132"/>
        <end position="154"/>
    </location>
</feature>
<accession>A0ABW4N8X1</accession>
<evidence type="ECO:0000256" key="1">
    <source>
        <dbReference type="SAM" id="Phobius"/>
    </source>
</evidence>
<keyword evidence="1" id="KW-0472">Membrane</keyword>
<organism evidence="2 3">
    <name type="scientific">Sphingomonas floccifaciens</name>
    <dbReference type="NCBI Taxonomy" id="1844115"/>
    <lineage>
        <taxon>Bacteria</taxon>
        <taxon>Pseudomonadati</taxon>
        <taxon>Pseudomonadota</taxon>
        <taxon>Alphaproteobacteria</taxon>
        <taxon>Sphingomonadales</taxon>
        <taxon>Sphingomonadaceae</taxon>
        <taxon>Sphingomonas</taxon>
    </lineage>
</organism>
<dbReference type="Proteomes" id="UP001597283">
    <property type="component" value="Unassembled WGS sequence"/>
</dbReference>
<feature type="transmembrane region" description="Helical" evidence="1">
    <location>
        <begin position="166"/>
        <end position="186"/>
    </location>
</feature>
<sequence length="218" mass="24170">MTSITMDDARFWTTRRALGWAGALVAWTIVPPILIGFTSAYFAPHVPGPDRHDTARVVMLIVFTLGLLIGALKLWRDYRRHIAYDTDVAWKRSANARRLVVSGIWRDCLIVGFVLGISGVFATIVPAGAPRIALAAVGALAVAYALVRSTIVYMRAIDDHERDANLWACYCGMTVYAALFFAQYLAGQIGLVVPYVHDAIFWTTLTVAGAVYSWKRYR</sequence>
<keyword evidence="3" id="KW-1185">Reference proteome</keyword>
<evidence type="ECO:0000313" key="3">
    <source>
        <dbReference type="Proteomes" id="UP001597283"/>
    </source>
</evidence>